<sequence>MSIVKFKQLDTGLVSTYSGIGILLDGILDLLFAQCIWFAMVVISGRTSRIQLQDVDQAKGGCFTTAMIKLKTSYSALTSTTRFIGAICSSFQRPETRPSGSTAVNSIMTKAAPREANEK</sequence>
<organism evidence="3 4">
    <name type="scientific">Lichtheimia ornata</name>
    <dbReference type="NCBI Taxonomy" id="688661"/>
    <lineage>
        <taxon>Eukaryota</taxon>
        <taxon>Fungi</taxon>
        <taxon>Fungi incertae sedis</taxon>
        <taxon>Mucoromycota</taxon>
        <taxon>Mucoromycotina</taxon>
        <taxon>Mucoromycetes</taxon>
        <taxon>Mucorales</taxon>
        <taxon>Lichtheimiaceae</taxon>
        <taxon>Lichtheimia</taxon>
    </lineage>
</organism>
<feature type="region of interest" description="Disordered" evidence="1">
    <location>
        <begin position="93"/>
        <end position="119"/>
    </location>
</feature>
<proteinExistence type="predicted"/>
<gene>
    <name evidence="3" type="ORF">O0I10_009724</name>
</gene>
<reference evidence="3 4" key="1">
    <citation type="submission" date="2023-03" db="EMBL/GenBank/DDBJ databases">
        <title>Genome sequence of Lichtheimia ornata CBS 291.66.</title>
        <authorList>
            <person name="Mohabir J.T."/>
            <person name="Shea T.P."/>
            <person name="Kurbessoian T."/>
            <person name="Berby B."/>
            <person name="Fontaine J."/>
            <person name="Livny J."/>
            <person name="Gnirke A."/>
            <person name="Stajich J.E."/>
            <person name="Cuomo C.A."/>
        </authorList>
    </citation>
    <scope>NUCLEOTIDE SEQUENCE [LARGE SCALE GENOMIC DNA]</scope>
    <source>
        <strain evidence="3">CBS 291.66</strain>
    </source>
</reference>
<feature type="compositionally biased region" description="Polar residues" evidence="1">
    <location>
        <begin position="93"/>
        <end position="108"/>
    </location>
</feature>
<dbReference type="GeneID" id="83217129"/>
<accession>A0AAD7UX27</accession>
<name>A0AAD7UX27_9FUNG</name>
<dbReference type="RefSeq" id="XP_058339587.1">
    <property type="nucleotide sequence ID" value="XM_058489711.1"/>
</dbReference>
<dbReference type="Proteomes" id="UP001234581">
    <property type="component" value="Unassembled WGS sequence"/>
</dbReference>
<keyword evidence="2" id="KW-1133">Transmembrane helix</keyword>
<evidence type="ECO:0000313" key="4">
    <source>
        <dbReference type="Proteomes" id="UP001234581"/>
    </source>
</evidence>
<protein>
    <submittedName>
        <fullName evidence="3">Uncharacterized protein</fullName>
    </submittedName>
</protein>
<comment type="caution">
    <text evidence="3">The sequence shown here is derived from an EMBL/GenBank/DDBJ whole genome shotgun (WGS) entry which is preliminary data.</text>
</comment>
<evidence type="ECO:0000256" key="2">
    <source>
        <dbReference type="SAM" id="Phobius"/>
    </source>
</evidence>
<evidence type="ECO:0000256" key="1">
    <source>
        <dbReference type="SAM" id="MobiDB-lite"/>
    </source>
</evidence>
<evidence type="ECO:0000313" key="3">
    <source>
        <dbReference type="EMBL" id="KAJ8654673.1"/>
    </source>
</evidence>
<dbReference type="EMBL" id="JARTCD010000058">
    <property type="protein sequence ID" value="KAJ8654673.1"/>
    <property type="molecule type" value="Genomic_DNA"/>
</dbReference>
<feature type="transmembrane region" description="Helical" evidence="2">
    <location>
        <begin position="20"/>
        <end position="43"/>
    </location>
</feature>
<keyword evidence="2" id="KW-0812">Transmembrane</keyword>
<dbReference type="AlphaFoldDB" id="A0AAD7UX27"/>
<keyword evidence="2" id="KW-0472">Membrane</keyword>
<keyword evidence="4" id="KW-1185">Reference proteome</keyword>